<feature type="transmembrane region" description="Helical" evidence="1">
    <location>
        <begin position="6"/>
        <end position="24"/>
    </location>
</feature>
<organism evidence="3 4">
    <name type="scientific">Thermococcus pacificus</name>
    <dbReference type="NCBI Taxonomy" id="71998"/>
    <lineage>
        <taxon>Archaea</taxon>
        <taxon>Methanobacteriati</taxon>
        <taxon>Methanobacteriota</taxon>
        <taxon>Thermococci</taxon>
        <taxon>Thermococcales</taxon>
        <taxon>Thermococcaceae</taxon>
        <taxon>Thermococcus</taxon>
    </lineage>
</organism>
<dbReference type="RefSeq" id="WP_088853320.1">
    <property type="nucleotide sequence ID" value="NZ_CP015102.1"/>
</dbReference>
<dbReference type="OrthoDB" id="96468at2157"/>
<sequence>MELASLLIQATLLTMFSVFLYVIIGMIPGTDETATIAPITLAFLTAGFDPLLILAWFMGTIVAFKAADAVPTALAAIPGGVMAVPQVPDALVARKYGYSEILLRKGITASVIGTVVAIAITLPLSFYLAPLGELLKNSAGPLNWPGWVYLIVAGTLLLAIMSKAKILALLSIFPFAMLVQGLRGLYGHSAFISIFLAITIGPILYELLTLISPNNHHLRRSDYARIKLVKTRKISLNPLHHLTKAEVTLSSILAGISGILATFMSPVGLTVLFGDLIKESQKDELKGSLMAYAVRDAIKNATYIGGTLIPLIALGVPTGPMSAGPAHPFFAELASFGGLTPRDVLLQRYSTSTIMLVTIYATLFAALLAYTILIKYSKQLTLFVFRKVPAEALYATFLAIVLVLAYNDAGVAGIFGSILVGLISATFVRNGVSIGILFMVLVAAPYLVGLLF</sequence>
<dbReference type="AlphaFoldDB" id="A0A218P5K7"/>
<dbReference type="InterPro" id="IPR002823">
    <property type="entry name" value="DUF112_TM"/>
</dbReference>
<dbReference type="KEGG" id="tpaf:A3L08_01280"/>
<protein>
    <recommendedName>
        <fullName evidence="2">DUF112 domain-containing protein</fullName>
    </recommendedName>
</protein>
<evidence type="ECO:0000313" key="4">
    <source>
        <dbReference type="Proteomes" id="UP000197418"/>
    </source>
</evidence>
<name>A0A218P5K7_9EURY</name>
<reference evidence="3 4" key="1">
    <citation type="submission" date="2016-04" db="EMBL/GenBank/DDBJ databases">
        <title>Complete genome sequence of Thermococcus pacificus type strain P4.</title>
        <authorList>
            <person name="Oger P.M."/>
        </authorList>
    </citation>
    <scope>NUCLEOTIDE SEQUENCE [LARGE SCALE GENOMIC DNA]</scope>
    <source>
        <strain evidence="3 4">P-4</strain>
    </source>
</reference>
<keyword evidence="4" id="KW-1185">Reference proteome</keyword>
<dbReference type="EMBL" id="CP015102">
    <property type="protein sequence ID" value="ASJ06057.1"/>
    <property type="molecule type" value="Genomic_DNA"/>
</dbReference>
<gene>
    <name evidence="3" type="ORF">A3L08_01280</name>
</gene>
<feature type="transmembrane region" description="Helical" evidence="1">
    <location>
        <begin position="147"/>
        <end position="173"/>
    </location>
</feature>
<feature type="transmembrane region" description="Helical" evidence="1">
    <location>
        <begin position="36"/>
        <end position="57"/>
    </location>
</feature>
<feature type="transmembrane region" description="Helical" evidence="1">
    <location>
        <begin position="252"/>
        <end position="277"/>
    </location>
</feature>
<evidence type="ECO:0000256" key="1">
    <source>
        <dbReference type="SAM" id="Phobius"/>
    </source>
</evidence>
<keyword evidence="1" id="KW-0812">Transmembrane</keyword>
<dbReference type="Pfam" id="PF01970">
    <property type="entry name" value="TctA"/>
    <property type="match status" value="1"/>
</dbReference>
<keyword evidence="1" id="KW-1133">Transmembrane helix</keyword>
<dbReference type="GeneID" id="33314861"/>
<feature type="transmembrane region" description="Helical" evidence="1">
    <location>
        <begin position="107"/>
        <end position="127"/>
    </location>
</feature>
<evidence type="ECO:0000259" key="2">
    <source>
        <dbReference type="Pfam" id="PF01970"/>
    </source>
</evidence>
<feature type="transmembrane region" description="Helical" evidence="1">
    <location>
        <begin position="185"/>
        <end position="205"/>
    </location>
</feature>
<feature type="transmembrane region" description="Helical" evidence="1">
    <location>
        <begin position="393"/>
        <end position="420"/>
    </location>
</feature>
<feature type="transmembrane region" description="Helical" evidence="1">
    <location>
        <begin position="297"/>
        <end position="316"/>
    </location>
</feature>
<proteinExistence type="predicted"/>
<feature type="transmembrane region" description="Helical" evidence="1">
    <location>
        <begin position="354"/>
        <end position="373"/>
    </location>
</feature>
<accession>A0A218P5K7</accession>
<keyword evidence="1" id="KW-0472">Membrane</keyword>
<dbReference type="Proteomes" id="UP000197418">
    <property type="component" value="Chromosome"/>
</dbReference>
<evidence type="ECO:0000313" key="3">
    <source>
        <dbReference type="EMBL" id="ASJ06057.1"/>
    </source>
</evidence>
<feature type="domain" description="DUF112" evidence="2">
    <location>
        <begin position="12"/>
        <end position="434"/>
    </location>
</feature>
<feature type="transmembrane region" description="Helical" evidence="1">
    <location>
        <begin position="432"/>
        <end position="451"/>
    </location>
</feature>